<evidence type="ECO:0000313" key="1">
    <source>
        <dbReference type="EMBL" id="MBL4952160.1"/>
    </source>
</evidence>
<proteinExistence type="predicted"/>
<dbReference type="InterPro" id="IPR022453">
    <property type="entry name" value="Znf_MqsA-type"/>
</dbReference>
<organism evidence="1 2">
    <name type="scientific">Neobacillus paridis</name>
    <dbReference type="NCBI Taxonomy" id="2803862"/>
    <lineage>
        <taxon>Bacteria</taxon>
        <taxon>Bacillati</taxon>
        <taxon>Bacillota</taxon>
        <taxon>Bacilli</taxon>
        <taxon>Bacillales</taxon>
        <taxon>Bacillaceae</taxon>
        <taxon>Neobacillus</taxon>
    </lineage>
</organism>
<sequence length="81" mass="9188">MKTCKKCGSLRKEEWGNLSFKKDGIEIFLTETPYQVCSTCGSTVLSDDVKNLIQKLLEEKKAYPDSPPALYIHVKEVLGHR</sequence>
<keyword evidence="2" id="KW-1185">Reference proteome</keyword>
<gene>
    <name evidence="1" type="ORF">JK635_08035</name>
</gene>
<reference evidence="1 2" key="1">
    <citation type="submission" date="2021-01" db="EMBL/GenBank/DDBJ databases">
        <title>Genome public.</title>
        <authorList>
            <person name="Liu C."/>
            <person name="Sun Q."/>
        </authorList>
    </citation>
    <scope>NUCLEOTIDE SEQUENCE [LARGE SCALE GENOMIC DNA]</scope>
    <source>
        <strain evidence="1 2">YIM B02564</strain>
    </source>
</reference>
<dbReference type="Proteomes" id="UP000623967">
    <property type="component" value="Unassembled WGS sequence"/>
</dbReference>
<evidence type="ECO:0000313" key="2">
    <source>
        <dbReference type="Proteomes" id="UP000623967"/>
    </source>
</evidence>
<dbReference type="Gene3D" id="3.10.20.860">
    <property type="match status" value="1"/>
</dbReference>
<dbReference type="RefSeq" id="WP_202653438.1">
    <property type="nucleotide sequence ID" value="NZ_JAESWB010000134.1"/>
</dbReference>
<accession>A0ABS1TLG7</accession>
<dbReference type="NCBIfam" id="TIGR03831">
    <property type="entry name" value="YgiT_finger"/>
    <property type="match status" value="1"/>
</dbReference>
<protein>
    <submittedName>
        <fullName evidence="1">YgiT-type zinc finger protein</fullName>
    </submittedName>
</protein>
<dbReference type="EMBL" id="JAESWB010000134">
    <property type="protein sequence ID" value="MBL4952160.1"/>
    <property type="molecule type" value="Genomic_DNA"/>
</dbReference>
<comment type="caution">
    <text evidence="1">The sequence shown here is derived from an EMBL/GenBank/DDBJ whole genome shotgun (WGS) entry which is preliminary data.</text>
</comment>
<name>A0ABS1TLG7_9BACI</name>